<keyword evidence="1" id="KW-0472">Membrane</keyword>
<accession>A0ABQ0A725</accession>
<name>A0ABQ0A725_9GAMM</name>
<protein>
    <recommendedName>
        <fullName evidence="4">Anti-sigma factor</fullName>
    </recommendedName>
</protein>
<organism evidence="2 3">
    <name type="scientific">Sessilibacter corallicola</name>
    <dbReference type="NCBI Taxonomy" id="2904075"/>
    <lineage>
        <taxon>Bacteria</taxon>
        <taxon>Pseudomonadati</taxon>
        <taxon>Pseudomonadota</taxon>
        <taxon>Gammaproteobacteria</taxon>
        <taxon>Cellvibrionales</taxon>
        <taxon>Cellvibrionaceae</taxon>
        <taxon>Sessilibacter</taxon>
    </lineage>
</organism>
<dbReference type="RefSeq" id="WP_353302056.1">
    <property type="nucleotide sequence ID" value="NZ_BAABWN010000003.1"/>
</dbReference>
<sequence length="216" mass="24707">MSQINDADKIISLKEAVVQCTESESLNPEQLEKLSMMQRDLTPSKMADNTMEENIWRRWRPNFVVVTLLIVAMTWYTYSGNKVDYVQTVAHEVIENHMNLKPLETDADSISQAQNFFVQLDFVPSQSSHLNNQWDLNDDQLIGGRYCSIKGDSAAQLRYQQGEQLYTFYQVGYDKQLFGEFPNVDNGETPKEVVINGLKATLWIEKGLLMALVTKA</sequence>
<evidence type="ECO:0000313" key="2">
    <source>
        <dbReference type="EMBL" id="GAA6167402.1"/>
    </source>
</evidence>
<comment type="caution">
    <text evidence="2">The sequence shown here is derived from an EMBL/GenBank/DDBJ whole genome shotgun (WGS) entry which is preliminary data.</text>
</comment>
<evidence type="ECO:0000256" key="1">
    <source>
        <dbReference type="SAM" id="Phobius"/>
    </source>
</evidence>
<evidence type="ECO:0008006" key="4">
    <source>
        <dbReference type="Google" id="ProtNLM"/>
    </source>
</evidence>
<keyword evidence="3" id="KW-1185">Reference proteome</keyword>
<feature type="transmembrane region" description="Helical" evidence="1">
    <location>
        <begin position="61"/>
        <end position="78"/>
    </location>
</feature>
<gene>
    <name evidence="2" type="ORF">NBRC116591_12120</name>
</gene>
<dbReference type="Proteomes" id="UP001465153">
    <property type="component" value="Unassembled WGS sequence"/>
</dbReference>
<keyword evidence="1" id="KW-0812">Transmembrane</keyword>
<keyword evidence="1" id="KW-1133">Transmembrane helix</keyword>
<dbReference type="EMBL" id="BAABWN010000003">
    <property type="protein sequence ID" value="GAA6167402.1"/>
    <property type="molecule type" value="Genomic_DNA"/>
</dbReference>
<proteinExistence type="predicted"/>
<reference evidence="2 3" key="1">
    <citation type="submission" date="2024-04" db="EMBL/GenBank/DDBJ databases">
        <title>Draft genome sequence of Sessilibacter corallicola NBRC 116591.</title>
        <authorList>
            <person name="Miyakawa T."/>
            <person name="Kusuya Y."/>
            <person name="Miura T."/>
        </authorList>
    </citation>
    <scope>NUCLEOTIDE SEQUENCE [LARGE SCALE GENOMIC DNA]</scope>
    <source>
        <strain evidence="2 3">KU-00831-HH</strain>
    </source>
</reference>
<evidence type="ECO:0000313" key="3">
    <source>
        <dbReference type="Proteomes" id="UP001465153"/>
    </source>
</evidence>